<keyword evidence="4" id="KW-1185">Reference proteome</keyword>
<dbReference type="SUPFAM" id="SSF53474">
    <property type="entry name" value="alpha/beta-Hydrolases"/>
    <property type="match status" value="1"/>
</dbReference>
<proteinExistence type="predicted"/>
<organism evidence="3 4">
    <name type="scientific">Phialemonium thermophilum</name>
    <dbReference type="NCBI Taxonomy" id="223376"/>
    <lineage>
        <taxon>Eukaryota</taxon>
        <taxon>Fungi</taxon>
        <taxon>Dikarya</taxon>
        <taxon>Ascomycota</taxon>
        <taxon>Pezizomycotina</taxon>
        <taxon>Sordariomycetes</taxon>
        <taxon>Sordariomycetidae</taxon>
        <taxon>Cephalothecales</taxon>
        <taxon>Cephalothecaceae</taxon>
        <taxon>Phialemonium</taxon>
    </lineage>
</organism>
<reference evidence="3 4" key="1">
    <citation type="journal article" date="2024" name="Commun. Biol.">
        <title>Comparative genomic analysis of thermophilic fungi reveals convergent evolutionary adaptations and gene losses.</title>
        <authorList>
            <person name="Steindorff A.S."/>
            <person name="Aguilar-Pontes M.V."/>
            <person name="Robinson A.J."/>
            <person name="Andreopoulos B."/>
            <person name="LaButti K."/>
            <person name="Kuo A."/>
            <person name="Mondo S."/>
            <person name="Riley R."/>
            <person name="Otillar R."/>
            <person name="Haridas S."/>
            <person name="Lipzen A."/>
            <person name="Grimwood J."/>
            <person name="Schmutz J."/>
            <person name="Clum A."/>
            <person name="Reid I.D."/>
            <person name="Moisan M.C."/>
            <person name="Butler G."/>
            <person name="Nguyen T.T.M."/>
            <person name="Dewar K."/>
            <person name="Conant G."/>
            <person name="Drula E."/>
            <person name="Henrissat B."/>
            <person name="Hansel C."/>
            <person name="Singer S."/>
            <person name="Hutchinson M.I."/>
            <person name="de Vries R.P."/>
            <person name="Natvig D.O."/>
            <person name="Powell A.J."/>
            <person name="Tsang A."/>
            <person name="Grigoriev I.V."/>
        </authorList>
    </citation>
    <scope>NUCLEOTIDE SEQUENCE [LARGE SCALE GENOMIC DNA]</scope>
    <source>
        <strain evidence="3 4">ATCC 24622</strain>
    </source>
</reference>
<feature type="region of interest" description="Disordered" evidence="1">
    <location>
        <begin position="195"/>
        <end position="228"/>
    </location>
</feature>
<evidence type="ECO:0000313" key="4">
    <source>
        <dbReference type="Proteomes" id="UP001586593"/>
    </source>
</evidence>
<gene>
    <name evidence="3" type="ORF">VTK73DRAFT_4025</name>
</gene>
<dbReference type="EMBL" id="JAZHXJ010000233">
    <property type="protein sequence ID" value="KAL1867740.1"/>
    <property type="molecule type" value="Genomic_DNA"/>
</dbReference>
<dbReference type="Proteomes" id="UP001586593">
    <property type="component" value="Unassembled WGS sequence"/>
</dbReference>
<accession>A0ABR3WVP5</accession>
<dbReference type="Pfam" id="PF12697">
    <property type="entry name" value="Abhydrolase_6"/>
    <property type="match status" value="1"/>
</dbReference>
<dbReference type="PANTHER" id="PTHR37017:SF11">
    <property type="entry name" value="ESTERASE_LIPASE_THIOESTERASE DOMAIN-CONTAINING PROTEIN"/>
    <property type="match status" value="1"/>
</dbReference>
<sequence>MPAKEPPTLLVVHGAAHGDPIFYAKFRDALQRAGIPSEGGTAPSNGSLPKTGRPFYDDADYWRAKIRALADAGKDVVLLMHSAGGGTGTEAARGVTKADRAEAGLPGGVVHLIYLGAYIPDEGDTILTFYNDEWKLPLLVDVKKAVSRVCTRFTPCELASSVPHSTLTLGRCAGRRDRHLCHRLLRRQLLQRRDARPVSALDPPPEALRGRGKQWKKEGKATSNASSDTRGQFFAQPLTYAAWKDVPTSVILTEYDKIVTADHQRRRIQHAKEKHGVDLQVVPLASSHSPFLSMPDKLTEAVRAIYEGIKS</sequence>
<dbReference type="PANTHER" id="PTHR37017">
    <property type="entry name" value="AB HYDROLASE-1 DOMAIN-CONTAINING PROTEIN-RELATED"/>
    <property type="match status" value="1"/>
</dbReference>
<name>A0ABR3WVP5_9PEZI</name>
<evidence type="ECO:0000259" key="2">
    <source>
        <dbReference type="Pfam" id="PF12697"/>
    </source>
</evidence>
<evidence type="ECO:0000256" key="1">
    <source>
        <dbReference type="SAM" id="MobiDB-lite"/>
    </source>
</evidence>
<dbReference type="InterPro" id="IPR029058">
    <property type="entry name" value="AB_hydrolase_fold"/>
</dbReference>
<dbReference type="InterPro" id="IPR000073">
    <property type="entry name" value="AB_hydrolase_1"/>
</dbReference>
<protein>
    <recommendedName>
        <fullName evidence="2">AB hydrolase-1 domain-containing protein</fullName>
    </recommendedName>
</protein>
<evidence type="ECO:0000313" key="3">
    <source>
        <dbReference type="EMBL" id="KAL1867740.1"/>
    </source>
</evidence>
<comment type="caution">
    <text evidence="3">The sequence shown here is derived from an EMBL/GenBank/DDBJ whole genome shotgun (WGS) entry which is preliminary data.</text>
</comment>
<feature type="domain" description="AB hydrolase-1" evidence="2">
    <location>
        <begin position="9"/>
        <end position="300"/>
    </location>
</feature>
<dbReference type="InterPro" id="IPR052897">
    <property type="entry name" value="Sec-Metab_Biosynth_Hydrolase"/>
</dbReference>
<dbReference type="Gene3D" id="3.40.50.1820">
    <property type="entry name" value="alpha/beta hydrolase"/>
    <property type="match status" value="1"/>
</dbReference>